<dbReference type="Proteomes" id="UP001305414">
    <property type="component" value="Unassembled WGS sequence"/>
</dbReference>
<organism evidence="1 2">
    <name type="scientific">Xylaria bambusicola</name>
    <dbReference type="NCBI Taxonomy" id="326684"/>
    <lineage>
        <taxon>Eukaryota</taxon>
        <taxon>Fungi</taxon>
        <taxon>Dikarya</taxon>
        <taxon>Ascomycota</taxon>
        <taxon>Pezizomycotina</taxon>
        <taxon>Sordariomycetes</taxon>
        <taxon>Xylariomycetidae</taxon>
        <taxon>Xylariales</taxon>
        <taxon>Xylariaceae</taxon>
        <taxon>Xylaria</taxon>
    </lineage>
</organism>
<gene>
    <name evidence="1" type="ORF">RRF57_007868</name>
</gene>
<proteinExistence type="predicted"/>
<evidence type="ECO:0000313" key="2">
    <source>
        <dbReference type="Proteomes" id="UP001305414"/>
    </source>
</evidence>
<evidence type="ECO:0000313" key="1">
    <source>
        <dbReference type="EMBL" id="KAK5632154.1"/>
    </source>
</evidence>
<keyword evidence="2" id="KW-1185">Reference proteome</keyword>
<comment type="caution">
    <text evidence="1">The sequence shown here is derived from an EMBL/GenBank/DDBJ whole genome shotgun (WGS) entry which is preliminary data.</text>
</comment>
<protein>
    <submittedName>
        <fullName evidence="1">Uncharacterized protein</fullName>
    </submittedName>
</protein>
<reference evidence="1 2" key="1">
    <citation type="submission" date="2023-10" db="EMBL/GenBank/DDBJ databases">
        <title>Draft genome sequence of Xylaria bambusicola isolate GMP-LS, the root and basal stem rot pathogen of sugarcane in Indonesia.</title>
        <authorList>
            <person name="Selvaraj P."/>
            <person name="Muralishankar V."/>
            <person name="Muruganantham S."/>
            <person name="Sp S."/>
            <person name="Haryani S."/>
            <person name="Lau K.J.X."/>
            <person name="Naqvi N.I."/>
        </authorList>
    </citation>
    <scope>NUCLEOTIDE SEQUENCE [LARGE SCALE GENOMIC DNA]</scope>
    <source>
        <strain evidence="1">GMP-LS</strain>
    </source>
</reference>
<sequence length="73" mass="8327">MRLLQTTSSNLETFIDPPRDGPKHAVLSHTWGKQEILFEDWQSSDVKALSEKAGWSKVMKSCAQAKKDSFKYI</sequence>
<name>A0AAN7UR56_9PEZI</name>
<dbReference type="PANTHER" id="PTHR10622">
    <property type="entry name" value="HET DOMAIN-CONTAINING PROTEIN"/>
    <property type="match status" value="1"/>
</dbReference>
<dbReference type="AlphaFoldDB" id="A0AAN7UR56"/>
<dbReference type="PANTHER" id="PTHR10622:SF12">
    <property type="entry name" value="HET DOMAIN-CONTAINING PROTEIN"/>
    <property type="match status" value="1"/>
</dbReference>
<dbReference type="EMBL" id="JAWHQM010000023">
    <property type="protein sequence ID" value="KAK5632154.1"/>
    <property type="molecule type" value="Genomic_DNA"/>
</dbReference>
<accession>A0AAN7UR56</accession>